<accession>A0ABP8U3B1</accession>
<feature type="domain" description="CzcB-like barrel-sandwich hybrid" evidence="5">
    <location>
        <begin position="65"/>
        <end position="158"/>
    </location>
</feature>
<comment type="subcellular location">
    <subcellularLocation>
        <location evidence="1">Cell envelope</location>
    </subcellularLocation>
</comment>
<feature type="compositionally biased region" description="Low complexity" evidence="3">
    <location>
        <begin position="358"/>
        <end position="367"/>
    </location>
</feature>
<evidence type="ECO:0000313" key="8">
    <source>
        <dbReference type="Proteomes" id="UP001501442"/>
    </source>
</evidence>
<dbReference type="Gene3D" id="2.40.420.20">
    <property type="match status" value="1"/>
</dbReference>
<keyword evidence="8" id="KW-1185">Reference proteome</keyword>
<feature type="region of interest" description="Disordered" evidence="3">
    <location>
        <begin position="340"/>
        <end position="398"/>
    </location>
</feature>
<name>A0ABP8U3B1_9ACTN</name>
<protein>
    <submittedName>
        <fullName evidence="7">HlyD family efflux transporter periplasmic adaptor subunit</fullName>
    </submittedName>
</protein>
<dbReference type="EMBL" id="BAABHK010000001">
    <property type="protein sequence ID" value="GAA4620648.1"/>
    <property type="molecule type" value="Genomic_DNA"/>
</dbReference>
<dbReference type="InterPro" id="IPR050465">
    <property type="entry name" value="UPF0194_transport"/>
</dbReference>
<evidence type="ECO:0000256" key="2">
    <source>
        <dbReference type="ARBA" id="ARBA00023054"/>
    </source>
</evidence>
<dbReference type="InterPro" id="IPR058636">
    <property type="entry name" value="Beta-barrel_YknX"/>
</dbReference>
<evidence type="ECO:0000313" key="7">
    <source>
        <dbReference type="EMBL" id="GAA4620648.1"/>
    </source>
</evidence>
<feature type="compositionally biased region" description="Gly residues" evidence="3">
    <location>
        <begin position="368"/>
        <end position="398"/>
    </location>
</feature>
<dbReference type="SUPFAM" id="SSF111369">
    <property type="entry name" value="HlyD-like secretion proteins"/>
    <property type="match status" value="1"/>
</dbReference>
<dbReference type="Proteomes" id="UP001501442">
    <property type="component" value="Unassembled WGS sequence"/>
</dbReference>
<evidence type="ECO:0000259" key="5">
    <source>
        <dbReference type="Pfam" id="PF25973"/>
    </source>
</evidence>
<evidence type="ECO:0000256" key="1">
    <source>
        <dbReference type="ARBA" id="ARBA00004196"/>
    </source>
</evidence>
<reference evidence="8" key="1">
    <citation type="journal article" date="2019" name="Int. J. Syst. Evol. Microbiol.">
        <title>The Global Catalogue of Microorganisms (GCM) 10K type strain sequencing project: providing services to taxonomists for standard genome sequencing and annotation.</title>
        <authorList>
            <consortium name="The Broad Institute Genomics Platform"/>
            <consortium name="The Broad Institute Genome Sequencing Center for Infectious Disease"/>
            <person name="Wu L."/>
            <person name="Ma J."/>
        </authorList>
    </citation>
    <scope>NUCLEOTIDE SEQUENCE [LARGE SCALE GENOMIC DNA]</scope>
    <source>
        <strain evidence="8">JCM 17939</strain>
    </source>
</reference>
<dbReference type="Gene3D" id="2.40.30.170">
    <property type="match status" value="1"/>
</dbReference>
<feature type="region of interest" description="Disordered" evidence="3">
    <location>
        <begin position="158"/>
        <end position="210"/>
    </location>
</feature>
<organism evidence="7 8">
    <name type="scientific">Actinoallomurus vinaceus</name>
    <dbReference type="NCBI Taxonomy" id="1080074"/>
    <lineage>
        <taxon>Bacteria</taxon>
        <taxon>Bacillati</taxon>
        <taxon>Actinomycetota</taxon>
        <taxon>Actinomycetes</taxon>
        <taxon>Streptosporangiales</taxon>
        <taxon>Thermomonosporaceae</taxon>
        <taxon>Actinoallomurus</taxon>
    </lineage>
</organism>
<dbReference type="InterPro" id="IPR058647">
    <property type="entry name" value="BSH_CzcB-like"/>
</dbReference>
<dbReference type="Pfam" id="PF25973">
    <property type="entry name" value="BSH_CzcB"/>
    <property type="match status" value="1"/>
</dbReference>
<feature type="compositionally biased region" description="Gly residues" evidence="3">
    <location>
        <begin position="180"/>
        <end position="192"/>
    </location>
</feature>
<keyword evidence="2" id="KW-0175">Coiled coil</keyword>
<gene>
    <name evidence="7" type="ORF">GCM10023196_005470</name>
</gene>
<feature type="compositionally biased region" description="Low complexity" evidence="3">
    <location>
        <begin position="193"/>
        <end position="210"/>
    </location>
</feature>
<comment type="caution">
    <text evidence="7">The sequence shown here is derived from an EMBL/GenBank/DDBJ whole genome shotgun (WGS) entry which is preliminary data.</text>
</comment>
<feature type="domain" description="YknX-like beta-barrel" evidence="6">
    <location>
        <begin position="220"/>
        <end position="295"/>
    </location>
</feature>
<feature type="compositionally biased region" description="Low complexity" evidence="3">
    <location>
        <begin position="163"/>
        <end position="179"/>
    </location>
</feature>
<feature type="domain" description="Multidrug resistance protein MdtA-like C-terminal permuted SH3" evidence="4">
    <location>
        <begin position="302"/>
        <end position="355"/>
    </location>
</feature>
<evidence type="ECO:0000259" key="4">
    <source>
        <dbReference type="Pfam" id="PF25967"/>
    </source>
</evidence>
<dbReference type="Pfam" id="PF25990">
    <property type="entry name" value="Beta-barrel_YknX"/>
    <property type="match status" value="1"/>
</dbReference>
<evidence type="ECO:0000256" key="3">
    <source>
        <dbReference type="SAM" id="MobiDB-lite"/>
    </source>
</evidence>
<evidence type="ECO:0000259" key="6">
    <source>
        <dbReference type="Pfam" id="PF25990"/>
    </source>
</evidence>
<dbReference type="InterPro" id="IPR058627">
    <property type="entry name" value="MdtA-like_C"/>
</dbReference>
<sequence>MVNGALGVLLATGIGVGYLSLTGGDDSAGASALTRTTQVVRGTVVSSVSASGSVDSARSRSLSFTTSGTVAKIYVQAGDKVSKGELLALLDTTSAEENLKSAKANLSAAADGDTSSASGYSSYVSAKNAYNQAVRALAGTELRAPFSATVVALNGTVGGSSSGSGSSSSSSSGSQSSGSGSSGGPSGGGTGGSSSSSSTSSSSSSSSGSGFIELADPKKLKVTGEFTEADAIKLKTGQRATVSFDALSGVTATGKVTQIDMSPTTSNNVVQYGATITLTKIPGSVRIGQTATVQVTTATAQNVLYVPTAAVRTAGGQSTVTVLQGGKPVIKPVQTGVKGTQGTEIKSGLNEGDQVQITTTTTSTSGSTGFGRAGGGGLGGGIGGGGGAPGGGPGGGRP</sequence>
<dbReference type="Pfam" id="PF25967">
    <property type="entry name" value="RND-MFP_C"/>
    <property type="match status" value="1"/>
</dbReference>
<proteinExistence type="predicted"/>
<dbReference type="PANTHER" id="PTHR32347">
    <property type="entry name" value="EFFLUX SYSTEM COMPONENT YKNX-RELATED"/>
    <property type="match status" value="1"/>
</dbReference>
<dbReference type="Gene3D" id="2.40.50.100">
    <property type="match status" value="1"/>
</dbReference>